<evidence type="ECO:0000313" key="4">
    <source>
        <dbReference type="Proteomes" id="UP000028349"/>
    </source>
</evidence>
<accession>A0A3S4WQC3</accession>
<evidence type="ECO:0000313" key="2">
    <source>
        <dbReference type="EMBL" id="KEY19525.1"/>
    </source>
</evidence>
<evidence type="ECO:0000313" key="3">
    <source>
        <dbReference type="EMBL" id="VEH97235.1"/>
    </source>
</evidence>
<sequence length="135" mass="15583">MMSNLEKHLITKKESDLLASEYEKTNYGAINSKRPANKPDARHFSYDLEVLQDYINLIREEMGKRGVNKKGIRVTLGKYPDNNFDPRLDPICSGYQTIFFSAENMDSAEQIESVSRTNDLEDLPQMNYGQIRPPY</sequence>
<reference evidence="2 4" key="1">
    <citation type="submission" date="2014-07" db="EMBL/GenBank/DDBJ databases">
        <authorList>
            <person name="Pisani N.G."/>
            <person name="Newman J.D."/>
        </authorList>
    </citation>
    <scope>NUCLEOTIDE SEQUENCE [LARGE SCALE GENOMIC DNA]</scope>
    <source>
        <strain evidence="2 4">LMG 24720</strain>
    </source>
</reference>
<dbReference type="KEGG" id="cant:NCTC13489_00755"/>
<name>A0A3S4WQC3_9FLAO</name>
<dbReference type="Proteomes" id="UP000270036">
    <property type="component" value="Chromosome"/>
</dbReference>
<feature type="region of interest" description="Disordered" evidence="1">
    <location>
        <begin position="115"/>
        <end position="135"/>
    </location>
</feature>
<evidence type="ECO:0000313" key="5">
    <source>
        <dbReference type="Proteomes" id="UP000270036"/>
    </source>
</evidence>
<dbReference type="Proteomes" id="UP000028349">
    <property type="component" value="Unassembled WGS sequence"/>
</dbReference>
<organism evidence="3 5">
    <name type="scientific">Kaistella antarctica</name>
    <dbReference type="NCBI Taxonomy" id="266748"/>
    <lineage>
        <taxon>Bacteria</taxon>
        <taxon>Pseudomonadati</taxon>
        <taxon>Bacteroidota</taxon>
        <taxon>Flavobacteriia</taxon>
        <taxon>Flavobacteriales</taxon>
        <taxon>Weeksellaceae</taxon>
        <taxon>Chryseobacterium group</taxon>
        <taxon>Kaistella</taxon>
    </lineage>
</organism>
<keyword evidence="4" id="KW-1185">Reference proteome</keyword>
<evidence type="ECO:0000256" key="1">
    <source>
        <dbReference type="SAM" id="MobiDB-lite"/>
    </source>
</evidence>
<reference evidence="3 5" key="2">
    <citation type="submission" date="2018-12" db="EMBL/GenBank/DDBJ databases">
        <authorList>
            <consortium name="Pathogen Informatics"/>
        </authorList>
    </citation>
    <scope>NUCLEOTIDE SEQUENCE [LARGE SCALE GENOMIC DNA]</scope>
    <source>
        <strain evidence="3 5">NCTC13489</strain>
    </source>
</reference>
<dbReference type="EMBL" id="LR134441">
    <property type="protein sequence ID" value="VEH97235.1"/>
    <property type="molecule type" value="Genomic_DNA"/>
</dbReference>
<dbReference type="STRING" id="266748.HY04_14120"/>
<gene>
    <name evidence="2" type="ORF">HY04_14120</name>
    <name evidence="3" type="ORF">NCTC13489_00755</name>
</gene>
<protein>
    <submittedName>
        <fullName evidence="3">Uncharacterized protein</fullName>
    </submittedName>
</protein>
<dbReference type="AlphaFoldDB" id="A0A3S4WQC3"/>
<dbReference type="EMBL" id="JPEP01000002">
    <property type="protein sequence ID" value="KEY19525.1"/>
    <property type="molecule type" value="Genomic_DNA"/>
</dbReference>
<proteinExistence type="predicted"/>